<comment type="function">
    <text evidence="10">Interacts with outer membrane receptor proteins that carry out high-affinity binding and energy dependent uptake into the periplasmic space of specific substrates. It could act to transduce energy from the cytoplasmic membrane to specific energy-requiring processes in the outer membrane, resulting in the release into the periplasm of ligands bound by these outer membrane proteins.</text>
</comment>
<dbReference type="PANTHER" id="PTHR33446">
    <property type="entry name" value="PROTEIN TONB-RELATED"/>
    <property type="match status" value="1"/>
</dbReference>
<evidence type="ECO:0000259" key="12">
    <source>
        <dbReference type="PROSITE" id="PS52015"/>
    </source>
</evidence>
<dbReference type="InterPro" id="IPR006260">
    <property type="entry name" value="TonB/TolA_C"/>
</dbReference>
<gene>
    <name evidence="13" type="ORF">ACFOMG_08000</name>
</gene>
<evidence type="ECO:0000256" key="10">
    <source>
        <dbReference type="RuleBase" id="RU362123"/>
    </source>
</evidence>
<keyword evidence="14" id="KW-1185">Reference proteome</keyword>
<dbReference type="EMBL" id="JBHRYB010000005">
    <property type="protein sequence ID" value="MFC3680052.1"/>
    <property type="molecule type" value="Genomic_DNA"/>
</dbReference>
<dbReference type="RefSeq" id="WP_376865887.1">
    <property type="nucleotide sequence ID" value="NZ_JBHRYB010000005.1"/>
</dbReference>
<sequence length="209" mass="23424">MPAPLRLLTALVLAGGVSLALFFAMHSMVSGPANMQKERSESTFLDFVRIKQDSQLQTKERRKKEPPKPKKPNLPDTSVSQQNTPMQKMPISMPDVQTDLALSQQSFLGDAVVGMGFGDSDVIPLVRQNPVYPEKAKRRKIEGFVTARLQINPEGTVDDVEIIEAEPRGVFEREARRALFRYKFKPKMQDGKPVAQVATQTIEFNLGER</sequence>
<organism evidence="13 14">
    <name type="scientific">Bacterioplanoides pacificum</name>
    <dbReference type="NCBI Taxonomy" id="1171596"/>
    <lineage>
        <taxon>Bacteria</taxon>
        <taxon>Pseudomonadati</taxon>
        <taxon>Pseudomonadota</taxon>
        <taxon>Gammaproteobacteria</taxon>
        <taxon>Oceanospirillales</taxon>
        <taxon>Oceanospirillaceae</taxon>
        <taxon>Bacterioplanoides</taxon>
    </lineage>
</organism>
<dbReference type="PANTHER" id="PTHR33446:SF14">
    <property type="entry name" value="PROTEIN TONB"/>
    <property type="match status" value="1"/>
</dbReference>
<protein>
    <recommendedName>
        <fullName evidence="10">Protein TonB</fullName>
    </recommendedName>
</protein>
<evidence type="ECO:0000256" key="4">
    <source>
        <dbReference type="ARBA" id="ARBA00022475"/>
    </source>
</evidence>
<evidence type="ECO:0000256" key="3">
    <source>
        <dbReference type="ARBA" id="ARBA00022448"/>
    </source>
</evidence>
<dbReference type="InterPro" id="IPR051045">
    <property type="entry name" value="TonB-dependent_transducer"/>
</dbReference>
<dbReference type="PRINTS" id="PR01374">
    <property type="entry name" value="TONBPROTEIN"/>
</dbReference>
<dbReference type="InterPro" id="IPR003538">
    <property type="entry name" value="TonB"/>
</dbReference>
<dbReference type="Gene3D" id="3.30.1150.10">
    <property type="match status" value="1"/>
</dbReference>
<keyword evidence="4 10" id="KW-1003">Cell membrane</keyword>
<reference evidence="14" key="1">
    <citation type="journal article" date="2019" name="Int. J. Syst. Evol. Microbiol.">
        <title>The Global Catalogue of Microorganisms (GCM) 10K type strain sequencing project: providing services to taxonomists for standard genome sequencing and annotation.</title>
        <authorList>
            <consortium name="The Broad Institute Genomics Platform"/>
            <consortium name="The Broad Institute Genome Sequencing Center for Infectious Disease"/>
            <person name="Wu L."/>
            <person name="Ma J."/>
        </authorList>
    </citation>
    <scope>NUCLEOTIDE SEQUENCE [LARGE SCALE GENOMIC DNA]</scope>
    <source>
        <strain evidence="14">KCTC 42424</strain>
    </source>
</reference>
<evidence type="ECO:0000313" key="13">
    <source>
        <dbReference type="EMBL" id="MFC3680052.1"/>
    </source>
</evidence>
<evidence type="ECO:0000256" key="8">
    <source>
        <dbReference type="ARBA" id="ARBA00022989"/>
    </source>
</evidence>
<evidence type="ECO:0000256" key="2">
    <source>
        <dbReference type="ARBA" id="ARBA00006555"/>
    </source>
</evidence>
<keyword evidence="6" id="KW-0812">Transmembrane</keyword>
<comment type="caution">
    <text evidence="13">The sequence shown here is derived from an EMBL/GenBank/DDBJ whole genome shotgun (WGS) entry which is preliminary data.</text>
</comment>
<dbReference type="NCBIfam" id="TIGR01352">
    <property type="entry name" value="tonB_Cterm"/>
    <property type="match status" value="1"/>
</dbReference>
<keyword evidence="3 10" id="KW-0813">Transport</keyword>
<keyword evidence="10" id="KW-0735">Signal-anchor</keyword>
<dbReference type="SUPFAM" id="SSF74653">
    <property type="entry name" value="TolA/TonB C-terminal domain"/>
    <property type="match status" value="1"/>
</dbReference>
<keyword evidence="8" id="KW-1133">Transmembrane helix</keyword>
<evidence type="ECO:0000256" key="5">
    <source>
        <dbReference type="ARBA" id="ARBA00022519"/>
    </source>
</evidence>
<comment type="subcellular location">
    <subcellularLocation>
        <location evidence="1 10">Cell inner membrane</location>
        <topology evidence="1 10">Single-pass membrane protein</topology>
        <orientation evidence="1 10">Periplasmic side</orientation>
    </subcellularLocation>
</comment>
<dbReference type="InterPro" id="IPR037682">
    <property type="entry name" value="TonB_C"/>
</dbReference>
<evidence type="ECO:0000313" key="14">
    <source>
        <dbReference type="Proteomes" id="UP001595722"/>
    </source>
</evidence>
<feature type="compositionally biased region" description="Polar residues" evidence="11">
    <location>
        <begin position="75"/>
        <end position="86"/>
    </location>
</feature>
<accession>A0ABV7VTN2</accession>
<feature type="region of interest" description="Disordered" evidence="11">
    <location>
        <begin position="53"/>
        <end position="89"/>
    </location>
</feature>
<evidence type="ECO:0000256" key="11">
    <source>
        <dbReference type="SAM" id="MobiDB-lite"/>
    </source>
</evidence>
<name>A0ABV7VTN2_9GAMM</name>
<comment type="similarity">
    <text evidence="2 10">Belongs to the TonB family.</text>
</comment>
<evidence type="ECO:0000256" key="6">
    <source>
        <dbReference type="ARBA" id="ARBA00022692"/>
    </source>
</evidence>
<feature type="compositionally biased region" description="Basic residues" evidence="11">
    <location>
        <begin position="60"/>
        <end position="71"/>
    </location>
</feature>
<evidence type="ECO:0000256" key="7">
    <source>
        <dbReference type="ARBA" id="ARBA00022927"/>
    </source>
</evidence>
<proteinExistence type="inferred from homology"/>
<dbReference type="PROSITE" id="PS52015">
    <property type="entry name" value="TONB_CTD"/>
    <property type="match status" value="1"/>
</dbReference>
<evidence type="ECO:0000256" key="9">
    <source>
        <dbReference type="ARBA" id="ARBA00023136"/>
    </source>
</evidence>
<dbReference type="Pfam" id="PF03544">
    <property type="entry name" value="TonB_C"/>
    <property type="match status" value="1"/>
</dbReference>
<keyword evidence="9" id="KW-0472">Membrane</keyword>
<dbReference type="Proteomes" id="UP001595722">
    <property type="component" value="Unassembled WGS sequence"/>
</dbReference>
<keyword evidence="7 10" id="KW-0653">Protein transport</keyword>
<keyword evidence="5 10" id="KW-0997">Cell inner membrane</keyword>
<feature type="domain" description="TonB C-terminal" evidence="12">
    <location>
        <begin position="117"/>
        <end position="209"/>
    </location>
</feature>
<evidence type="ECO:0000256" key="1">
    <source>
        <dbReference type="ARBA" id="ARBA00004383"/>
    </source>
</evidence>